<dbReference type="PANTHER" id="PTHR35805">
    <property type="entry name" value="ASPARTATE CARBAMOYLTRANSFERASE REGULATORY CHAIN"/>
    <property type="match status" value="1"/>
</dbReference>
<dbReference type="EMBL" id="CAUYUJ010022505">
    <property type="protein sequence ID" value="CAK0911033.1"/>
    <property type="molecule type" value="Genomic_DNA"/>
</dbReference>
<evidence type="ECO:0000256" key="1">
    <source>
        <dbReference type="ARBA" id="ARBA00022679"/>
    </source>
</evidence>
<dbReference type="InterPro" id="IPR006132">
    <property type="entry name" value="Asp/Orn_carbamoyltranf_P-bd"/>
</dbReference>
<accession>A0ABN9YE59</accession>
<evidence type="ECO:0000259" key="2">
    <source>
        <dbReference type="Pfam" id="PF02729"/>
    </source>
</evidence>
<dbReference type="Pfam" id="PF02729">
    <property type="entry name" value="OTCace_N"/>
    <property type="match status" value="1"/>
</dbReference>
<keyword evidence="4" id="KW-1185">Reference proteome</keyword>
<evidence type="ECO:0000313" key="3">
    <source>
        <dbReference type="EMBL" id="CAK0911033.1"/>
    </source>
</evidence>
<gene>
    <name evidence="3" type="ORF">PCOR1329_LOCUS85036</name>
</gene>
<proteinExistence type="predicted"/>
<dbReference type="PROSITE" id="PS00097">
    <property type="entry name" value="CARBAMOYLTRANSFERASE"/>
    <property type="match status" value="1"/>
</dbReference>
<dbReference type="Proteomes" id="UP001189429">
    <property type="component" value="Unassembled WGS sequence"/>
</dbReference>
<dbReference type="PANTHER" id="PTHR35805:SF1">
    <property type="entry name" value="ASPARTATE CARBAMOYLTRANSFERASE REGULATORY CHAIN"/>
    <property type="match status" value="1"/>
</dbReference>
<reference evidence="3" key="1">
    <citation type="submission" date="2023-10" db="EMBL/GenBank/DDBJ databases">
        <authorList>
            <person name="Chen Y."/>
            <person name="Shah S."/>
            <person name="Dougan E. K."/>
            <person name="Thang M."/>
            <person name="Chan C."/>
        </authorList>
    </citation>
    <scope>NUCLEOTIDE SEQUENCE [LARGE SCALE GENOMIC DNA]</scope>
</reference>
<sequence length="423" mass="47092">MDDLAPGRPPPALAGRSVQMVSDLLLEEQLYLYERTRMLKAKSQGLSPQQVASQGPPLCAIEDADIDEKVGAQDKAVYLVFMEGSTRTKESLRNAAAFHGVKVNEFQAESSSFQKNETITDTMKMLTVYSTQRSVFVVRSPLEGVCSWLQNPLPFGRPDGNPCWTGVRLAVAASLRPGAAGRPRVRTAMPGHAAKFGIPTPSFINAGDGRNSHPLSELADMYSLLEASKWNRQTVHIALVGDLKNGRTAHSKVDGLLCFKNIRVDLIAPEPFGLPIEYVKRMESKNFEVRTYRSTEEYMNRETRSTLATLWYFFRPQVHKRGTLDDVASLALRGQISFRPEWRQKLSENTRFFQTLPRDKEHPLIPLSFDQTPLNGWDGVSSNAYFLHVVMLSMLLGKIGHSTDCANAAEKLACSTEDLGEEA</sequence>
<comment type="caution">
    <text evidence="3">The sequence shown here is derived from an EMBL/GenBank/DDBJ whole genome shotgun (WGS) entry which is preliminary data.</text>
</comment>
<name>A0ABN9YE59_9DINO</name>
<dbReference type="InterPro" id="IPR002801">
    <property type="entry name" value="Asp_carbamoylTrfase_reg"/>
</dbReference>
<dbReference type="InterPro" id="IPR036901">
    <property type="entry name" value="Asp/Orn_carbamoylTrfase_sf"/>
</dbReference>
<dbReference type="SUPFAM" id="SSF53671">
    <property type="entry name" value="Aspartate/ornithine carbamoyltransferase"/>
    <property type="match status" value="2"/>
</dbReference>
<keyword evidence="1" id="KW-0808">Transferase</keyword>
<feature type="domain" description="Aspartate/ornithine carbamoyltransferase carbamoyl-P binding" evidence="2">
    <location>
        <begin position="21"/>
        <end position="141"/>
    </location>
</feature>
<dbReference type="InterPro" id="IPR006130">
    <property type="entry name" value="Asp/Orn_carbamoylTrfase"/>
</dbReference>
<protein>
    <recommendedName>
        <fullName evidence="2">Aspartate/ornithine carbamoyltransferase carbamoyl-P binding domain-containing protein</fullName>
    </recommendedName>
</protein>
<dbReference type="Gene3D" id="3.40.50.1370">
    <property type="entry name" value="Aspartate/ornithine carbamoyltransferase"/>
    <property type="match status" value="2"/>
</dbReference>
<organism evidence="3 4">
    <name type="scientific">Prorocentrum cordatum</name>
    <dbReference type="NCBI Taxonomy" id="2364126"/>
    <lineage>
        <taxon>Eukaryota</taxon>
        <taxon>Sar</taxon>
        <taxon>Alveolata</taxon>
        <taxon>Dinophyceae</taxon>
        <taxon>Prorocentrales</taxon>
        <taxon>Prorocentraceae</taxon>
        <taxon>Prorocentrum</taxon>
    </lineage>
</organism>
<evidence type="ECO:0000313" key="4">
    <source>
        <dbReference type="Proteomes" id="UP001189429"/>
    </source>
</evidence>